<organism evidence="2 3">
    <name type="scientific">Stutzerimonas stutzeri</name>
    <name type="common">Pseudomonas stutzeri</name>
    <dbReference type="NCBI Taxonomy" id="316"/>
    <lineage>
        <taxon>Bacteria</taxon>
        <taxon>Pseudomonadati</taxon>
        <taxon>Pseudomonadota</taxon>
        <taxon>Gammaproteobacteria</taxon>
        <taxon>Pseudomonadales</taxon>
        <taxon>Pseudomonadaceae</taxon>
        <taxon>Stutzerimonas</taxon>
    </lineage>
</organism>
<protein>
    <recommendedName>
        <fullName evidence="1">SMc04008-like domain-containing protein</fullName>
    </recommendedName>
</protein>
<dbReference type="InterPro" id="IPR036810">
    <property type="entry name" value="SMc04008-like_sf"/>
</dbReference>
<dbReference type="Proteomes" id="UP000324282">
    <property type="component" value="Unassembled WGS sequence"/>
</dbReference>
<reference evidence="2 3" key="1">
    <citation type="submission" date="2019-07" db="EMBL/GenBank/DDBJ databases">
        <title>Deep subsurface shale carbon reservoir microbial communities from Ohio and West Virginia, USA.</title>
        <authorList>
            <person name="Wrighton K."/>
        </authorList>
    </citation>
    <scope>NUCLEOTIDE SEQUENCE [LARGE SCALE GENOMIC DNA]</scope>
    <source>
        <strain evidence="2 3">NP_8Ht</strain>
    </source>
</reference>
<accession>A0A5S5B757</accession>
<dbReference type="AlphaFoldDB" id="A0A5S5B757"/>
<sequence length="127" mass="14716">MPLKFPVARWPRTCVEVMIPPTSATPRPLKMNEQERTELEAAAFRRLVQHLRSRPDAQNIDLMNLAGFCRNCLSKWYKAAADDLDIEVSLDEAREEVYGMPYAEWKKRYQKDATPEQQAAFDKGQKT</sequence>
<proteinExistence type="predicted"/>
<dbReference type="SUPFAM" id="SSF158757">
    <property type="entry name" value="SMc04008-like"/>
    <property type="match status" value="1"/>
</dbReference>
<dbReference type="EMBL" id="VNHQ01000014">
    <property type="protein sequence ID" value="TYP62252.1"/>
    <property type="molecule type" value="Genomic_DNA"/>
</dbReference>
<comment type="caution">
    <text evidence="2">The sequence shown here is derived from an EMBL/GenBank/DDBJ whole genome shotgun (WGS) entry which is preliminary data.</text>
</comment>
<feature type="domain" description="SMc04008-like" evidence="1">
    <location>
        <begin position="57"/>
        <end position="123"/>
    </location>
</feature>
<dbReference type="Pfam" id="PF06844">
    <property type="entry name" value="DUF1244"/>
    <property type="match status" value="1"/>
</dbReference>
<dbReference type="Gene3D" id="1.10.3340.10">
    <property type="entry name" value="SMc04008-like"/>
    <property type="match status" value="1"/>
</dbReference>
<evidence type="ECO:0000259" key="1">
    <source>
        <dbReference type="Pfam" id="PF06844"/>
    </source>
</evidence>
<dbReference type="InterPro" id="IPR023163">
    <property type="entry name" value="SMc04008-like_domain"/>
</dbReference>
<gene>
    <name evidence="2" type="ORF">A9A72_1241005</name>
</gene>
<evidence type="ECO:0000313" key="3">
    <source>
        <dbReference type="Proteomes" id="UP000324282"/>
    </source>
</evidence>
<evidence type="ECO:0000313" key="2">
    <source>
        <dbReference type="EMBL" id="TYP62252.1"/>
    </source>
</evidence>
<name>A0A5S5B757_STUST</name>